<evidence type="ECO:0000256" key="2">
    <source>
        <dbReference type="SAM" id="SignalP"/>
    </source>
</evidence>
<dbReference type="Pfam" id="PF00403">
    <property type="entry name" value="HMA"/>
    <property type="match status" value="1"/>
</dbReference>
<feature type="chain" id="PRO_5038106027" evidence="2">
    <location>
        <begin position="18"/>
        <end position="111"/>
    </location>
</feature>
<keyword evidence="1" id="KW-0479">Metal-binding</keyword>
<dbReference type="CDD" id="cd00371">
    <property type="entry name" value="HMA"/>
    <property type="match status" value="1"/>
</dbReference>
<evidence type="ECO:0000313" key="4">
    <source>
        <dbReference type="EMBL" id="MBC6993723.1"/>
    </source>
</evidence>
<dbReference type="AlphaFoldDB" id="A0A923PM57"/>
<sequence>MRILVFFVALFAFAAMAAPPKKVTIQTNAVCGMCKTAIEKSLNALEGVEMAELDLVTKKVKVKYDADVVNVETLRQAIAATGYDADDVAARPKAREKLAACCKGTECKMPE</sequence>
<keyword evidence="2" id="KW-0732">Signal</keyword>
<dbReference type="PROSITE" id="PS50846">
    <property type="entry name" value="HMA_2"/>
    <property type="match status" value="1"/>
</dbReference>
<proteinExistence type="predicted"/>
<organism evidence="4 5">
    <name type="scientific">Neolewinella lacunae</name>
    <dbReference type="NCBI Taxonomy" id="1517758"/>
    <lineage>
        <taxon>Bacteria</taxon>
        <taxon>Pseudomonadati</taxon>
        <taxon>Bacteroidota</taxon>
        <taxon>Saprospiria</taxon>
        <taxon>Saprospirales</taxon>
        <taxon>Lewinellaceae</taxon>
        <taxon>Neolewinella</taxon>
    </lineage>
</organism>
<dbReference type="EMBL" id="JACSIT010000075">
    <property type="protein sequence ID" value="MBC6993723.1"/>
    <property type="molecule type" value="Genomic_DNA"/>
</dbReference>
<dbReference type="SUPFAM" id="SSF55008">
    <property type="entry name" value="HMA, heavy metal-associated domain"/>
    <property type="match status" value="1"/>
</dbReference>
<dbReference type="Gene3D" id="3.30.70.100">
    <property type="match status" value="1"/>
</dbReference>
<feature type="domain" description="HMA" evidence="3">
    <location>
        <begin position="20"/>
        <end position="86"/>
    </location>
</feature>
<dbReference type="Proteomes" id="UP000650081">
    <property type="component" value="Unassembled WGS sequence"/>
</dbReference>
<protein>
    <submittedName>
        <fullName evidence="4">Heavy-metal-associated domain-containing protein</fullName>
    </submittedName>
</protein>
<dbReference type="InterPro" id="IPR006121">
    <property type="entry name" value="HMA_dom"/>
</dbReference>
<dbReference type="RefSeq" id="WP_187465826.1">
    <property type="nucleotide sequence ID" value="NZ_JACSIT010000075.1"/>
</dbReference>
<dbReference type="PANTHER" id="PTHR46594:SF4">
    <property type="entry name" value="P-TYPE CATION-TRANSPORTING ATPASE"/>
    <property type="match status" value="1"/>
</dbReference>
<accession>A0A923PM57</accession>
<evidence type="ECO:0000256" key="1">
    <source>
        <dbReference type="ARBA" id="ARBA00022723"/>
    </source>
</evidence>
<comment type="caution">
    <text evidence="4">The sequence shown here is derived from an EMBL/GenBank/DDBJ whole genome shotgun (WGS) entry which is preliminary data.</text>
</comment>
<evidence type="ECO:0000313" key="5">
    <source>
        <dbReference type="Proteomes" id="UP000650081"/>
    </source>
</evidence>
<keyword evidence="5" id="KW-1185">Reference proteome</keyword>
<reference evidence="4" key="1">
    <citation type="submission" date="2020-08" db="EMBL/GenBank/DDBJ databases">
        <title>Lewinella bacteria from marine environments.</title>
        <authorList>
            <person name="Zhong Y."/>
        </authorList>
    </citation>
    <scope>NUCLEOTIDE SEQUENCE</scope>
    <source>
        <strain evidence="4">KCTC 42187</strain>
    </source>
</reference>
<dbReference type="GO" id="GO:0046872">
    <property type="term" value="F:metal ion binding"/>
    <property type="evidence" value="ECO:0007669"/>
    <property type="project" value="UniProtKB-KW"/>
</dbReference>
<dbReference type="InterPro" id="IPR036163">
    <property type="entry name" value="HMA_dom_sf"/>
</dbReference>
<gene>
    <name evidence="4" type="ORF">H9S92_06100</name>
</gene>
<name>A0A923PM57_9BACT</name>
<dbReference type="PANTHER" id="PTHR46594">
    <property type="entry name" value="P-TYPE CATION-TRANSPORTING ATPASE"/>
    <property type="match status" value="1"/>
</dbReference>
<evidence type="ECO:0000259" key="3">
    <source>
        <dbReference type="PROSITE" id="PS50846"/>
    </source>
</evidence>
<feature type="signal peptide" evidence="2">
    <location>
        <begin position="1"/>
        <end position="17"/>
    </location>
</feature>